<evidence type="ECO:0000313" key="3">
    <source>
        <dbReference type="Proteomes" id="UP000561326"/>
    </source>
</evidence>
<accession>A0A848D075</accession>
<name>A0A848D075_ANEAE</name>
<evidence type="ECO:0000259" key="1">
    <source>
        <dbReference type="SMART" id="SM00860"/>
    </source>
</evidence>
<dbReference type="Proteomes" id="UP000561326">
    <property type="component" value="Unassembled WGS sequence"/>
</dbReference>
<organism evidence="2 3">
    <name type="scientific">Aneurinibacillus aneurinilyticus</name>
    <name type="common">Bacillus aneurinolyticus</name>
    <dbReference type="NCBI Taxonomy" id="1391"/>
    <lineage>
        <taxon>Bacteria</taxon>
        <taxon>Bacillati</taxon>
        <taxon>Bacillota</taxon>
        <taxon>Bacilli</taxon>
        <taxon>Bacillales</taxon>
        <taxon>Paenibacillaceae</taxon>
        <taxon>Aneurinibacillus group</taxon>
        <taxon>Aneurinibacillus</taxon>
    </lineage>
</organism>
<dbReference type="InterPro" id="IPR018958">
    <property type="entry name" value="Knr4/Smi1-like_dom"/>
</dbReference>
<proteinExistence type="predicted"/>
<dbReference type="AlphaFoldDB" id="A0A848D075"/>
<sequence length="149" mass="17392">MANMQESHEPLTIEQIEEFELQHGVKFPRLYKQFLQESNGGYPLPNMFKISDEQGEGVLNVFFGIGDMYSNLEDYLGIYDDRLPTAFLPIGNDPSGNVICLGAKEPYYEAIYFWDHEEEPEDPEDMSNMYFLANNIYEFLDKLYEDTEE</sequence>
<dbReference type="Gene3D" id="3.40.1580.10">
    <property type="entry name" value="SMI1/KNR4-like"/>
    <property type="match status" value="1"/>
</dbReference>
<dbReference type="GeneID" id="92837476"/>
<dbReference type="EMBL" id="JABAGO010000084">
    <property type="protein sequence ID" value="NMF01394.1"/>
    <property type="molecule type" value="Genomic_DNA"/>
</dbReference>
<reference evidence="2 3" key="1">
    <citation type="submission" date="2020-04" db="EMBL/GenBank/DDBJ databases">
        <authorList>
            <person name="Hitch T.C.A."/>
            <person name="Wylensek D."/>
            <person name="Clavel T."/>
        </authorList>
    </citation>
    <scope>NUCLEOTIDE SEQUENCE [LARGE SCALE GENOMIC DNA]</scope>
    <source>
        <strain evidence="2 3">WB01_D5_05</strain>
    </source>
</reference>
<protein>
    <submittedName>
        <fullName evidence="2">SMI1/KNR4 family protein</fullName>
    </submittedName>
</protein>
<dbReference type="RefSeq" id="WP_021619333.1">
    <property type="nucleotide sequence ID" value="NZ_CABKST010000028.1"/>
</dbReference>
<dbReference type="SMART" id="SM00860">
    <property type="entry name" value="SMI1_KNR4"/>
    <property type="match status" value="1"/>
</dbReference>
<dbReference type="Pfam" id="PF09346">
    <property type="entry name" value="SMI1_KNR4"/>
    <property type="match status" value="1"/>
</dbReference>
<dbReference type="InterPro" id="IPR037883">
    <property type="entry name" value="Knr4/Smi1-like_sf"/>
</dbReference>
<comment type="caution">
    <text evidence="2">The sequence shown here is derived from an EMBL/GenBank/DDBJ whole genome shotgun (WGS) entry which is preliminary data.</text>
</comment>
<dbReference type="SUPFAM" id="SSF160631">
    <property type="entry name" value="SMI1/KNR4-like"/>
    <property type="match status" value="1"/>
</dbReference>
<feature type="domain" description="Knr4/Smi1-like" evidence="1">
    <location>
        <begin position="10"/>
        <end position="142"/>
    </location>
</feature>
<gene>
    <name evidence="2" type="ORF">HF838_24695</name>
</gene>
<dbReference type="OrthoDB" id="8657476at2"/>
<evidence type="ECO:0000313" key="2">
    <source>
        <dbReference type="EMBL" id="NMF01394.1"/>
    </source>
</evidence>